<dbReference type="EMBL" id="JAVXUP010000674">
    <property type="protein sequence ID" value="KAK3023153.1"/>
    <property type="molecule type" value="Genomic_DNA"/>
</dbReference>
<reference evidence="2" key="1">
    <citation type="submission" date="2022-12" db="EMBL/GenBank/DDBJ databases">
        <title>Draft genome assemblies for two species of Escallonia (Escalloniales).</title>
        <authorList>
            <person name="Chanderbali A."/>
            <person name="Dervinis C."/>
            <person name="Anghel I."/>
            <person name="Soltis D."/>
            <person name="Soltis P."/>
            <person name="Zapata F."/>
        </authorList>
    </citation>
    <scope>NUCLEOTIDE SEQUENCE</scope>
    <source>
        <strain evidence="2">UCBG64.0493</strain>
        <tissue evidence="2">Leaf</tissue>
    </source>
</reference>
<dbReference type="PANTHER" id="PTHR33558">
    <property type="entry name" value="GLUTAREDOXIN-LIKE PROTEIN C5ORF63 HOMOLOG"/>
    <property type="match status" value="1"/>
</dbReference>
<accession>A0AA88WBS1</accession>
<dbReference type="Gene3D" id="3.40.30.10">
    <property type="entry name" value="Glutaredoxin"/>
    <property type="match status" value="1"/>
</dbReference>
<dbReference type="Proteomes" id="UP001188597">
    <property type="component" value="Unassembled WGS sequence"/>
</dbReference>
<dbReference type="AlphaFoldDB" id="A0AA88WBS1"/>
<evidence type="ECO:0000313" key="3">
    <source>
        <dbReference type="Proteomes" id="UP001188597"/>
    </source>
</evidence>
<evidence type="ECO:0000313" key="2">
    <source>
        <dbReference type="EMBL" id="KAK3023153.1"/>
    </source>
</evidence>
<organism evidence="2 3">
    <name type="scientific">Escallonia herrerae</name>
    <dbReference type="NCBI Taxonomy" id="1293975"/>
    <lineage>
        <taxon>Eukaryota</taxon>
        <taxon>Viridiplantae</taxon>
        <taxon>Streptophyta</taxon>
        <taxon>Embryophyta</taxon>
        <taxon>Tracheophyta</taxon>
        <taxon>Spermatophyta</taxon>
        <taxon>Magnoliopsida</taxon>
        <taxon>eudicotyledons</taxon>
        <taxon>Gunneridae</taxon>
        <taxon>Pentapetalae</taxon>
        <taxon>asterids</taxon>
        <taxon>campanulids</taxon>
        <taxon>Escalloniales</taxon>
        <taxon>Escalloniaceae</taxon>
        <taxon>Escallonia</taxon>
    </lineage>
</organism>
<gene>
    <name evidence="2" type="ORF">RJ639_043828</name>
</gene>
<comment type="caution">
    <text evidence="2">The sequence shown here is derived from an EMBL/GenBank/DDBJ whole genome shotgun (WGS) entry which is preliminary data.</text>
</comment>
<dbReference type="InterPro" id="IPR008554">
    <property type="entry name" value="Glutaredoxin-like"/>
</dbReference>
<keyword evidence="1" id="KW-0249">Electron transport</keyword>
<evidence type="ECO:0000256" key="1">
    <source>
        <dbReference type="RuleBase" id="RU363082"/>
    </source>
</evidence>
<keyword evidence="1" id="KW-0813">Transport</keyword>
<dbReference type="PANTHER" id="PTHR33558:SF1">
    <property type="entry name" value="GLUTAREDOXIN-LIKE PROTEIN C5ORF63 HOMOLOG"/>
    <property type="match status" value="1"/>
</dbReference>
<feature type="non-terminal residue" evidence="2">
    <location>
        <position position="144"/>
    </location>
</feature>
<comment type="similarity">
    <text evidence="1">Belongs to the glutaredoxin family.</text>
</comment>
<proteinExistence type="inferred from homology"/>
<name>A0AA88WBS1_9ASTE</name>
<keyword evidence="3" id="KW-1185">Reference proteome</keyword>
<protein>
    <recommendedName>
        <fullName evidence="1">Glutaredoxin-like protein</fullName>
    </recommendedName>
</protein>
<sequence>MGSMVHGAGCRDGVWPTPSTSVSKKLILYSMPGCCLCDGLKEKLHAAFSLSGPSSLHDIDLQVTLISVMFRIFLRILIGKGLTSMRFLYWLESALMELMLVLVDYLLLSVKNVEFTIRGAANMILCEVLLEYLSSGAKFNYKTK</sequence>
<dbReference type="Pfam" id="PF05768">
    <property type="entry name" value="Glrx-like"/>
    <property type="match status" value="1"/>
</dbReference>
<dbReference type="InterPro" id="IPR052565">
    <property type="entry name" value="Glutaredoxin-like_YDR286C"/>
</dbReference>